<keyword evidence="3" id="KW-0695">RNA-directed DNA polymerase</keyword>
<keyword evidence="3" id="KW-0548">Nucleotidyltransferase</keyword>
<sequence>MGSDESFASVPKPSMHKKLNFRPFVNEEKVDNSDIVLPRDAIDKLMKNDDGVFLFKFTDNMGMEQVLGRGPWLIHNTLLIINQWTMTLPLKKDEVTKIPVWVKFHKVPVVAYSEDGLTLIATQVGKPLMLDAFTSSMCDEPWGHISFAWALVEINSGMELKKEVIMAILNEDGTSHTMVAISVEYEWQPLRCTDCKIFCHSLDKCPNIIRKPVISISTDTNSDGFTKVKSKQHKGKKKTGTIRKGADMDSTTKVGANVINKVKGPSTSNSFDALNNLDVDDECGTSSSKGNKKEEQEAGPKVSQLNEHFEFDDEVDEFLFPEGDKFGDKFDIRLKGRIRK</sequence>
<dbReference type="Pfam" id="PF14111">
    <property type="entry name" value="DUF4283"/>
    <property type="match status" value="1"/>
</dbReference>
<feature type="region of interest" description="Disordered" evidence="1">
    <location>
        <begin position="225"/>
        <end position="247"/>
    </location>
</feature>
<evidence type="ECO:0000259" key="2">
    <source>
        <dbReference type="Pfam" id="PF14111"/>
    </source>
</evidence>
<feature type="compositionally biased region" description="Basic residues" evidence="1">
    <location>
        <begin position="228"/>
        <end position="241"/>
    </location>
</feature>
<proteinExistence type="predicted"/>
<reference evidence="3" key="2">
    <citation type="submission" date="2022-01" db="EMBL/GenBank/DDBJ databases">
        <authorList>
            <person name="Yamashiro T."/>
            <person name="Shiraishi A."/>
            <person name="Satake H."/>
            <person name="Nakayama K."/>
        </authorList>
    </citation>
    <scope>NUCLEOTIDE SEQUENCE</scope>
</reference>
<keyword evidence="3" id="KW-0808">Transferase</keyword>
<name>A0ABQ5I711_9ASTR</name>
<dbReference type="PANTHER" id="PTHR31286">
    <property type="entry name" value="GLYCINE-RICH CELL WALL STRUCTURAL PROTEIN 1.8-LIKE"/>
    <property type="match status" value="1"/>
</dbReference>
<gene>
    <name evidence="3" type="ORF">Tco_1091374</name>
</gene>
<evidence type="ECO:0000313" key="3">
    <source>
        <dbReference type="EMBL" id="GJT95856.1"/>
    </source>
</evidence>
<dbReference type="PANTHER" id="PTHR31286:SF99">
    <property type="entry name" value="DUF4283 DOMAIN-CONTAINING PROTEIN"/>
    <property type="match status" value="1"/>
</dbReference>
<dbReference type="EMBL" id="BQNB010020429">
    <property type="protein sequence ID" value="GJT95856.1"/>
    <property type="molecule type" value="Genomic_DNA"/>
</dbReference>
<dbReference type="GO" id="GO:0003964">
    <property type="term" value="F:RNA-directed DNA polymerase activity"/>
    <property type="evidence" value="ECO:0007669"/>
    <property type="project" value="UniProtKB-KW"/>
</dbReference>
<evidence type="ECO:0000256" key="1">
    <source>
        <dbReference type="SAM" id="MobiDB-lite"/>
    </source>
</evidence>
<dbReference type="InterPro" id="IPR025558">
    <property type="entry name" value="DUF4283"/>
</dbReference>
<feature type="region of interest" description="Disordered" evidence="1">
    <location>
        <begin position="282"/>
        <end position="306"/>
    </location>
</feature>
<dbReference type="InterPro" id="IPR040256">
    <property type="entry name" value="At4g02000-like"/>
</dbReference>
<comment type="caution">
    <text evidence="3">The sequence shown here is derived from an EMBL/GenBank/DDBJ whole genome shotgun (WGS) entry which is preliminary data.</text>
</comment>
<keyword evidence="4" id="KW-1185">Reference proteome</keyword>
<dbReference type="Proteomes" id="UP001151760">
    <property type="component" value="Unassembled WGS sequence"/>
</dbReference>
<reference evidence="3" key="1">
    <citation type="journal article" date="2022" name="Int. J. Mol. Sci.">
        <title>Draft Genome of Tanacetum Coccineum: Genomic Comparison of Closely Related Tanacetum-Family Plants.</title>
        <authorList>
            <person name="Yamashiro T."/>
            <person name="Shiraishi A."/>
            <person name="Nakayama K."/>
            <person name="Satake H."/>
        </authorList>
    </citation>
    <scope>NUCLEOTIDE SEQUENCE</scope>
</reference>
<evidence type="ECO:0000313" key="4">
    <source>
        <dbReference type="Proteomes" id="UP001151760"/>
    </source>
</evidence>
<organism evidence="3 4">
    <name type="scientific">Tanacetum coccineum</name>
    <dbReference type="NCBI Taxonomy" id="301880"/>
    <lineage>
        <taxon>Eukaryota</taxon>
        <taxon>Viridiplantae</taxon>
        <taxon>Streptophyta</taxon>
        <taxon>Embryophyta</taxon>
        <taxon>Tracheophyta</taxon>
        <taxon>Spermatophyta</taxon>
        <taxon>Magnoliopsida</taxon>
        <taxon>eudicotyledons</taxon>
        <taxon>Gunneridae</taxon>
        <taxon>Pentapetalae</taxon>
        <taxon>asterids</taxon>
        <taxon>campanulids</taxon>
        <taxon>Asterales</taxon>
        <taxon>Asteraceae</taxon>
        <taxon>Asteroideae</taxon>
        <taxon>Anthemideae</taxon>
        <taxon>Anthemidinae</taxon>
        <taxon>Tanacetum</taxon>
    </lineage>
</organism>
<feature type="domain" description="DUF4283" evidence="2">
    <location>
        <begin position="46"/>
        <end position="87"/>
    </location>
</feature>
<accession>A0ABQ5I711</accession>
<protein>
    <submittedName>
        <fullName evidence="3">Reverse transcriptase domain-containing protein</fullName>
    </submittedName>
</protein>